<proteinExistence type="predicted"/>
<sequence length="114" mass="13027">MARTIEYGTEQVVLHLSGLVSIGALKREVSIPYKQIKKVEVEDFKVSLLKFRVGTSIADIRQGRFLIENQWCFVSYENHKDVVVIELEGHEFAKVAFQIDDPEGVKARIEAHLQ</sequence>
<comment type="caution">
    <text evidence="1">The sequence shown here is derived from an EMBL/GenBank/DDBJ whole genome shotgun (WGS) entry which is preliminary data.</text>
</comment>
<evidence type="ECO:0000313" key="2">
    <source>
        <dbReference type="Proteomes" id="UP001595715"/>
    </source>
</evidence>
<keyword evidence="2" id="KW-1185">Reference proteome</keyword>
<reference evidence="2" key="1">
    <citation type="journal article" date="2019" name="Int. J. Syst. Evol. Microbiol.">
        <title>The Global Catalogue of Microorganisms (GCM) 10K type strain sequencing project: providing services to taxonomists for standard genome sequencing and annotation.</title>
        <authorList>
            <consortium name="The Broad Institute Genomics Platform"/>
            <consortium name="The Broad Institute Genome Sequencing Center for Infectious Disease"/>
            <person name="Wu L."/>
            <person name="Ma J."/>
        </authorList>
    </citation>
    <scope>NUCLEOTIDE SEQUENCE [LARGE SCALE GENOMIC DNA]</scope>
    <source>
        <strain evidence="2">IBRC-M 10987</strain>
    </source>
</reference>
<protein>
    <recommendedName>
        <fullName evidence="3">Bacterial Pleckstrin homology domain-containing protein</fullName>
    </recommendedName>
</protein>
<dbReference type="RefSeq" id="WP_377720311.1">
    <property type="nucleotide sequence ID" value="NZ_JBHSAM010000028.1"/>
</dbReference>
<name>A0ABV8K6P6_9BACL</name>
<dbReference type="EMBL" id="JBHSAM010000028">
    <property type="protein sequence ID" value="MFC4101712.1"/>
    <property type="molecule type" value="Genomic_DNA"/>
</dbReference>
<evidence type="ECO:0000313" key="1">
    <source>
        <dbReference type="EMBL" id="MFC4101712.1"/>
    </source>
</evidence>
<organism evidence="1 2">
    <name type="scientific">Paenibacillus xanthanilyticus</name>
    <dbReference type="NCBI Taxonomy" id="1783531"/>
    <lineage>
        <taxon>Bacteria</taxon>
        <taxon>Bacillati</taxon>
        <taxon>Bacillota</taxon>
        <taxon>Bacilli</taxon>
        <taxon>Bacillales</taxon>
        <taxon>Paenibacillaceae</taxon>
        <taxon>Paenibacillus</taxon>
    </lineage>
</organism>
<gene>
    <name evidence="1" type="ORF">ACFOZ8_18870</name>
</gene>
<evidence type="ECO:0008006" key="3">
    <source>
        <dbReference type="Google" id="ProtNLM"/>
    </source>
</evidence>
<accession>A0ABV8K6P6</accession>
<dbReference type="Proteomes" id="UP001595715">
    <property type="component" value="Unassembled WGS sequence"/>
</dbReference>